<gene>
    <name evidence="1" type="ORF">NCTC11466_02083</name>
    <name evidence="2" type="ORF">NCTC11466_03506</name>
</gene>
<accession>A0A3S4IHU2</accession>
<dbReference type="KEGG" id="clap:NCTC11466_03506"/>
<evidence type="ECO:0000313" key="2">
    <source>
        <dbReference type="EMBL" id="VEB99988.1"/>
    </source>
</evidence>
<dbReference type="Proteomes" id="UP000274122">
    <property type="component" value="Chromosome"/>
</dbReference>
<dbReference type="EMBL" id="LR134201">
    <property type="protein sequence ID" value="VEB99988.1"/>
    <property type="molecule type" value="Genomic_DNA"/>
</dbReference>
<reference evidence="1 3" key="1">
    <citation type="submission" date="2018-12" db="EMBL/GenBank/DDBJ databases">
        <authorList>
            <consortium name="Pathogen Informatics"/>
        </authorList>
    </citation>
    <scope>NUCLEOTIDE SEQUENCE [LARGE SCALE GENOMIC DNA]</scope>
    <source>
        <strain evidence="1 3">NCTC11466</strain>
    </source>
</reference>
<dbReference type="EMBL" id="LR134201">
    <property type="protein sequence ID" value="VEB97313.1"/>
    <property type="molecule type" value="Genomic_DNA"/>
</dbReference>
<keyword evidence="3" id="KW-1185">Reference proteome</keyword>
<proteinExistence type="predicted"/>
<evidence type="ECO:0000313" key="3">
    <source>
        <dbReference type="Proteomes" id="UP000274122"/>
    </source>
</evidence>
<name>A0A3S4IHU2_9ENTR</name>
<evidence type="ECO:0000313" key="1">
    <source>
        <dbReference type="EMBL" id="VEB97313.1"/>
    </source>
</evidence>
<sequence length="59" mass="6710">MSVIDINTVKIQRQIDERQREAIDSQIKQVEGLMVFLLSQREKLDERLGLNKPDGGDAA</sequence>
<organism evidence="1 3">
    <name type="scientific">Cedecea lapagei</name>
    <dbReference type="NCBI Taxonomy" id="158823"/>
    <lineage>
        <taxon>Bacteria</taxon>
        <taxon>Pseudomonadati</taxon>
        <taxon>Pseudomonadota</taxon>
        <taxon>Gammaproteobacteria</taxon>
        <taxon>Enterobacterales</taxon>
        <taxon>Enterobacteriaceae</taxon>
        <taxon>Cedecea</taxon>
    </lineage>
</organism>
<dbReference type="AlphaFoldDB" id="A0A3S4IHU2"/>
<protein>
    <submittedName>
        <fullName evidence="1">Uncharacterized protein</fullName>
    </submittedName>
</protein>
<dbReference type="KEGG" id="clap:NCTC11466_02083"/>
<dbReference type="RefSeq" id="WP_126356128.1">
    <property type="nucleotide sequence ID" value="NZ_LR134201.1"/>
</dbReference>